<protein>
    <submittedName>
        <fullName evidence="2">Uncharacterized protein</fullName>
    </submittedName>
</protein>
<dbReference type="EMBL" id="JABZEO010000001">
    <property type="protein sequence ID" value="NVZ07699.1"/>
    <property type="molecule type" value="Genomic_DNA"/>
</dbReference>
<accession>A0A850QZJ2</accession>
<keyword evidence="1" id="KW-0812">Transmembrane</keyword>
<proteinExistence type="predicted"/>
<keyword evidence="1" id="KW-0472">Membrane</keyword>
<sequence length="224" mass="24961">MDRSIVLSILGAAVLGFVGMLLLMPDPIEDEIVRLPWLIEQDAGGRTQVFGFTLGKTTLAEVRRVFREDGEINLFRATGSSGTLATEVYFEQIHLERLRADFVLTLDVDQTTLATMYERGLRISQTGSGSQKVKLDPSDAERLAERPIRAIVYLPKARLDAALIEQRFGTPSRRLTESETGIVHWLYPERGLDIGRDPNGRVVMQYVNPADFGAILEPLTTSLD</sequence>
<keyword evidence="3" id="KW-1185">Reference proteome</keyword>
<feature type="transmembrane region" description="Helical" evidence="1">
    <location>
        <begin position="6"/>
        <end position="24"/>
    </location>
</feature>
<dbReference type="RefSeq" id="WP_176974510.1">
    <property type="nucleotide sequence ID" value="NZ_JABZEO010000001.1"/>
</dbReference>
<dbReference type="AlphaFoldDB" id="A0A850QZJ2"/>
<name>A0A850QZJ2_9GAMM</name>
<dbReference type="Proteomes" id="UP000592294">
    <property type="component" value="Unassembled WGS sequence"/>
</dbReference>
<comment type="caution">
    <text evidence="2">The sequence shown here is derived from an EMBL/GenBank/DDBJ whole genome shotgun (WGS) entry which is preliminary data.</text>
</comment>
<evidence type="ECO:0000313" key="3">
    <source>
        <dbReference type="Proteomes" id="UP000592294"/>
    </source>
</evidence>
<organism evidence="2 3">
    <name type="scientific">Allochromatium humboldtianum</name>
    <dbReference type="NCBI Taxonomy" id="504901"/>
    <lineage>
        <taxon>Bacteria</taxon>
        <taxon>Pseudomonadati</taxon>
        <taxon>Pseudomonadota</taxon>
        <taxon>Gammaproteobacteria</taxon>
        <taxon>Chromatiales</taxon>
        <taxon>Chromatiaceae</taxon>
        <taxon>Allochromatium</taxon>
    </lineage>
</organism>
<evidence type="ECO:0000313" key="2">
    <source>
        <dbReference type="EMBL" id="NVZ07699.1"/>
    </source>
</evidence>
<gene>
    <name evidence="2" type="ORF">HW932_00310</name>
</gene>
<reference evidence="2 3" key="1">
    <citation type="submission" date="2020-06" db="EMBL/GenBank/DDBJ databases">
        <title>Whole-genome sequence of Allochromatium humboldtianum DSM 21881, type strain.</title>
        <authorList>
            <person name="Kyndt J.A."/>
            <person name="Meyer T.E."/>
        </authorList>
    </citation>
    <scope>NUCLEOTIDE SEQUENCE [LARGE SCALE GENOMIC DNA]</scope>
    <source>
        <strain evidence="2 3">DSM 21881</strain>
    </source>
</reference>
<keyword evidence="1" id="KW-1133">Transmembrane helix</keyword>
<evidence type="ECO:0000256" key="1">
    <source>
        <dbReference type="SAM" id="Phobius"/>
    </source>
</evidence>